<sequence>MTRQLIDSQGPIPNKTPNQALEAIQTMADHSQKWHDESNSRKVSSGSSDDIAAIANKLDSLGRDMKKLKENVHDIQVGCETCGGAYLNKECPLCEDVKSIKEVKYGKFGRSFPNNSGNGDRYRVGIPGYYTRVDNRPPFSEKMPNLKELMNKHLEESTQRRADMEDWMKKHQESTQYKAVFVDNEASRDETSYNGTNELHRVSFISDDNMQVFKKTNEWQSRVLPCQLPLKELSPRSFTLPYTIGSLNLYAMADLDMSKKAPMRTVEHVLNKIDKFVFLADFVIINMLGDPTETMILGRTFLSTIHARINVFHGEISLGIGEDRILFDINRNIHHPTDPVKKVYMANYVQEEE</sequence>
<keyword evidence="3" id="KW-1185">Reference proteome</keyword>
<evidence type="ECO:0000313" key="2">
    <source>
        <dbReference type="EMBL" id="GJT79628.1"/>
    </source>
</evidence>
<organism evidence="2 3">
    <name type="scientific">Tanacetum coccineum</name>
    <dbReference type="NCBI Taxonomy" id="301880"/>
    <lineage>
        <taxon>Eukaryota</taxon>
        <taxon>Viridiplantae</taxon>
        <taxon>Streptophyta</taxon>
        <taxon>Embryophyta</taxon>
        <taxon>Tracheophyta</taxon>
        <taxon>Spermatophyta</taxon>
        <taxon>Magnoliopsida</taxon>
        <taxon>eudicotyledons</taxon>
        <taxon>Gunneridae</taxon>
        <taxon>Pentapetalae</taxon>
        <taxon>asterids</taxon>
        <taxon>campanulids</taxon>
        <taxon>Asterales</taxon>
        <taxon>Asteraceae</taxon>
        <taxon>Asteroideae</taxon>
        <taxon>Anthemideae</taxon>
        <taxon>Anthemidinae</taxon>
        <taxon>Tanacetum</taxon>
    </lineage>
</organism>
<reference evidence="2" key="2">
    <citation type="submission" date="2022-01" db="EMBL/GenBank/DDBJ databases">
        <authorList>
            <person name="Yamashiro T."/>
            <person name="Shiraishi A."/>
            <person name="Satake H."/>
            <person name="Nakayama K."/>
        </authorList>
    </citation>
    <scope>NUCLEOTIDE SEQUENCE</scope>
</reference>
<reference evidence="2" key="1">
    <citation type="journal article" date="2022" name="Int. J. Mol. Sci.">
        <title>Draft Genome of Tanacetum Coccineum: Genomic Comparison of Closely Related Tanacetum-Family Plants.</title>
        <authorList>
            <person name="Yamashiro T."/>
            <person name="Shiraishi A."/>
            <person name="Nakayama K."/>
            <person name="Satake H."/>
        </authorList>
    </citation>
    <scope>NUCLEOTIDE SEQUENCE</scope>
</reference>
<gene>
    <name evidence="2" type="ORF">Tco_1053970</name>
</gene>
<dbReference type="Gene3D" id="2.40.70.10">
    <property type="entry name" value="Acid Proteases"/>
    <property type="match status" value="1"/>
</dbReference>
<dbReference type="EMBL" id="BQNB010018916">
    <property type="protein sequence ID" value="GJT79628.1"/>
    <property type="molecule type" value="Genomic_DNA"/>
</dbReference>
<evidence type="ECO:0000313" key="3">
    <source>
        <dbReference type="Proteomes" id="UP001151760"/>
    </source>
</evidence>
<dbReference type="PANTHER" id="PTHR33067">
    <property type="entry name" value="RNA-DIRECTED DNA POLYMERASE-RELATED"/>
    <property type="match status" value="1"/>
</dbReference>
<dbReference type="PANTHER" id="PTHR33067:SF9">
    <property type="entry name" value="RNA-DIRECTED DNA POLYMERASE"/>
    <property type="match status" value="1"/>
</dbReference>
<comment type="caution">
    <text evidence="2">The sequence shown here is derived from an EMBL/GenBank/DDBJ whole genome shotgun (WGS) entry which is preliminary data.</text>
</comment>
<feature type="region of interest" description="Disordered" evidence="1">
    <location>
        <begin position="27"/>
        <end position="48"/>
    </location>
</feature>
<evidence type="ECO:0008006" key="4">
    <source>
        <dbReference type="Google" id="ProtNLM"/>
    </source>
</evidence>
<dbReference type="InterPro" id="IPR021109">
    <property type="entry name" value="Peptidase_aspartic_dom_sf"/>
</dbReference>
<name>A0ABQ5GXV4_9ASTR</name>
<feature type="compositionally biased region" description="Basic and acidic residues" evidence="1">
    <location>
        <begin position="30"/>
        <end position="40"/>
    </location>
</feature>
<protein>
    <recommendedName>
        <fullName evidence="4">Reverse transcriptase domain-containing protein</fullName>
    </recommendedName>
</protein>
<evidence type="ECO:0000256" key="1">
    <source>
        <dbReference type="SAM" id="MobiDB-lite"/>
    </source>
</evidence>
<accession>A0ABQ5GXV4</accession>
<dbReference type="Proteomes" id="UP001151760">
    <property type="component" value="Unassembled WGS sequence"/>
</dbReference>
<proteinExistence type="predicted"/>